<keyword evidence="4" id="KW-1185">Reference proteome</keyword>
<dbReference type="PANTHER" id="PTHR45947">
    <property type="entry name" value="SULFOQUINOVOSYL TRANSFERASE SQD2"/>
    <property type="match status" value="1"/>
</dbReference>
<sequence length="248" mass="26998">MIGFYESTSKTQRFSRGPVARARSEYFADLDCVVAPGTGPAQALLHAGVTQDRIRQGFNPVDVDKFRRTTTTFRAPSAAHNFIYVGQLIERKNVINLVQAFGSATFRDDNLTIVGKGHLEQALLAEVARLGVADRVRLIGSVPNDRLPSVMWEHDTLVLPSIEEVWGLVVNEALAAGLHAVVSTRAGILEDISHMGGVIPTDVTVEQIAKSMAKSKTQWRGPVPEPEILRHTPEALADLIVDAVRSTA</sequence>
<organism evidence="3 4">
    <name type="scientific">Nocardioides zeae</name>
    <dbReference type="NCBI Taxonomy" id="1457234"/>
    <lineage>
        <taxon>Bacteria</taxon>
        <taxon>Bacillati</taxon>
        <taxon>Actinomycetota</taxon>
        <taxon>Actinomycetes</taxon>
        <taxon>Propionibacteriales</taxon>
        <taxon>Nocardioidaceae</taxon>
        <taxon>Nocardioides</taxon>
    </lineage>
</organism>
<evidence type="ECO:0000313" key="3">
    <source>
        <dbReference type="EMBL" id="NEN79968.1"/>
    </source>
</evidence>
<dbReference type="EMBL" id="JAAGXA010000013">
    <property type="protein sequence ID" value="NEN79968.1"/>
    <property type="molecule type" value="Genomic_DNA"/>
</dbReference>
<comment type="caution">
    <text evidence="3">The sequence shown here is derived from an EMBL/GenBank/DDBJ whole genome shotgun (WGS) entry which is preliminary data.</text>
</comment>
<dbReference type="SUPFAM" id="SSF53756">
    <property type="entry name" value="UDP-Glycosyltransferase/glycogen phosphorylase"/>
    <property type="match status" value="1"/>
</dbReference>
<dbReference type="InterPro" id="IPR001296">
    <property type="entry name" value="Glyco_trans_1"/>
</dbReference>
<dbReference type="Pfam" id="PF00534">
    <property type="entry name" value="Glycos_transf_1"/>
    <property type="match status" value="1"/>
</dbReference>
<dbReference type="GO" id="GO:0016757">
    <property type="term" value="F:glycosyltransferase activity"/>
    <property type="evidence" value="ECO:0007669"/>
    <property type="project" value="InterPro"/>
</dbReference>
<evidence type="ECO:0000256" key="1">
    <source>
        <dbReference type="ARBA" id="ARBA00022679"/>
    </source>
</evidence>
<evidence type="ECO:0000259" key="2">
    <source>
        <dbReference type="Pfam" id="PF00534"/>
    </source>
</evidence>
<name>A0A6P0HMR2_9ACTN</name>
<dbReference type="PANTHER" id="PTHR45947:SF3">
    <property type="entry name" value="SULFOQUINOVOSYL TRANSFERASE SQD2"/>
    <property type="match status" value="1"/>
</dbReference>
<accession>A0A6P0HMR2</accession>
<dbReference type="Proteomes" id="UP000468687">
    <property type="component" value="Unassembled WGS sequence"/>
</dbReference>
<dbReference type="AlphaFoldDB" id="A0A6P0HMR2"/>
<dbReference type="InterPro" id="IPR050194">
    <property type="entry name" value="Glycosyltransferase_grp1"/>
</dbReference>
<keyword evidence="1 3" id="KW-0808">Transferase</keyword>
<reference evidence="3 4" key="1">
    <citation type="journal article" date="2014" name="Int. J. Syst. Evol. Microbiol.">
        <title>Nocardioides zeae sp. nov., isolated from the stem of Zea mays.</title>
        <authorList>
            <person name="Glaeser S.P."/>
            <person name="McInroy J.A."/>
            <person name="Busse H.J."/>
            <person name="Kampfer P."/>
        </authorList>
    </citation>
    <scope>NUCLEOTIDE SEQUENCE [LARGE SCALE GENOMIC DNA]</scope>
    <source>
        <strain evidence="3 4">JCM 30728</strain>
    </source>
</reference>
<protein>
    <submittedName>
        <fullName evidence="3">Glycosyltransferase family 4 protein</fullName>
    </submittedName>
</protein>
<proteinExistence type="predicted"/>
<gene>
    <name evidence="3" type="ORF">G3T38_17015</name>
</gene>
<evidence type="ECO:0000313" key="4">
    <source>
        <dbReference type="Proteomes" id="UP000468687"/>
    </source>
</evidence>
<feature type="domain" description="Glycosyl transferase family 1" evidence="2">
    <location>
        <begin position="82"/>
        <end position="214"/>
    </location>
</feature>
<dbReference type="RefSeq" id="WP_163773516.1">
    <property type="nucleotide sequence ID" value="NZ_JAAGXA010000013.1"/>
</dbReference>
<dbReference type="Gene3D" id="3.40.50.2000">
    <property type="entry name" value="Glycogen Phosphorylase B"/>
    <property type="match status" value="2"/>
</dbReference>